<reference evidence="2" key="1">
    <citation type="journal article" date="2016" name="Nature">
        <title>Genome evolution in the allotetraploid frog Xenopus laevis.</title>
        <authorList>
            <person name="Session A.M."/>
            <person name="Uno Y."/>
            <person name="Kwon T."/>
            <person name="Chapman J.A."/>
            <person name="Toyoda A."/>
            <person name="Takahashi S."/>
            <person name="Fukui A."/>
            <person name="Hikosaka A."/>
            <person name="Suzuki A."/>
            <person name="Kondo M."/>
            <person name="van Heeringen S.J."/>
            <person name="Quigley I."/>
            <person name="Heinz S."/>
            <person name="Ogino H."/>
            <person name="Ochi H."/>
            <person name="Hellsten U."/>
            <person name="Lyons J.B."/>
            <person name="Simakov O."/>
            <person name="Putnam N."/>
            <person name="Stites J."/>
            <person name="Kuroki Y."/>
            <person name="Tanaka T."/>
            <person name="Michiue T."/>
            <person name="Watanabe M."/>
            <person name="Bogdanovic O."/>
            <person name="Lister R."/>
            <person name="Georgiou G."/>
            <person name="Paranjpe S.S."/>
            <person name="van Kruijsbergen I."/>
            <person name="Shu S."/>
            <person name="Carlson J."/>
            <person name="Kinoshita T."/>
            <person name="Ohta Y."/>
            <person name="Mawaribuchi S."/>
            <person name="Jenkins J."/>
            <person name="Grimwood J."/>
            <person name="Schmutz J."/>
            <person name="Mitros T."/>
            <person name="Mozaffari S.V."/>
            <person name="Suzuki Y."/>
            <person name="Haramoto Y."/>
            <person name="Yamamoto T.S."/>
            <person name="Takagi C."/>
            <person name="Heald R."/>
            <person name="Miller K."/>
            <person name="Haudenschild C."/>
            <person name="Kitzman J."/>
            <person name="Nakayama T."/>
            <person name="Izutsu Y."/>
            <person name="Robert J."/>
            <person name="Fortriede J."/>
            <person name="Burns K."/>
            <person name="Lotay V."/>
            <person name="Karimi K."/>
            <person name="Yasuoka Y."/>
            <person name="Dichmann D.S."/>
            <person name="Flajnik M.F."/>
            <person name="Houston D.W."/>
            <person name="Shendure J."/>
            <person name="DuPasquier L."/>
            <person name="Vize P.D."/>
            <person name="Zorn A.M."/>
            <person name="Ito M."/>
            <person name="Marcotte E.M."/>
            <person name="Wallingford J.B."/>
            <person name="Ito Y."/>
            <person name="Asashima M."/>
            <person name="Ueno N."/>
            <person name="Matsuda Y."/>
            <person name="Veenstra G.J."/>
            <person name="Fujiyama A."/>
            <person name="Harland R.M."/>
            <person name="Taira M."/>
            <person name="Rokhsar D.S."/>
        </authorList>
    </citation>
    <scope>NUCLEOTIDE SEQUENCE [LARGE SCALE GENOMIC DNA]</scope>
    <source>
        <strain evidence="2">J</strain>
    </source>
</reference>
<proteinExistence type="predicted"/>
<dbReference type="AlphaFoldDB" id="A0A974CF70"/>
<evidence type="ECO:0000313" key="1">
    <source>
        <dbReference type="EMBL" id="OCT72043.1"/>
    </source>
</evidence>
<dbReference type="EMBL" id="CM004478">
    <property type="protein sequence ID" value="OCT72043.1"/>
    <property type="molecule type" value="Genomic_DNA"/>
</dbReference>
<dbReference type="Proteomes" id="UP000694892">
    <property type="component" value="Chromosome 7L"/>
</dbReference>
<organism evidence="1 2">
    <name type="scientific">Xenopus laevis</name>
    <name type="common">African clawed frog</name>
    <dbReference type="NCBI Taxonomy" id="8355"/>
    <lineage>
        <taxon>Eukaryota</taxon>
        <taxon>Metazoa</taxon>
        <taxon>Chordata</taxon>
        <taxon>Craniata</taxon>
        <taxon>Vertebrata</taxon>
        <taxon>Euteleostomi</taxon>
        <taxon>Amphibia</taxon>
        <taxon>Batrachia</taxon>
        <taxon>Anura</taxon>
        <taxon>Pipoidea</taxon>
        <taxon>Pipidae</taxon>
        <taxon>Xenopodinae</taxon>
        <taxon>Xenopus</taxon>
        <taxon>Xenopus</taxon>
    </lineage>
</organism>
<protein>
    <submittedName>
        <fullName evidence="1">Uncharacterized protein</fullName>
    </submittedName>
</protein>
<name>A0A974CF70_XENLA</name>
<evidence type="ECO:0000313" key="2">
    <source>
        <dbReference type="Proteomes" id="UP000694892"/>
    </source>
</evidence>
<accession>A0A974CF70</accession>
<gene>
    <name evidence="1" type="ORF">XELAEV_18035022mg</name>
</gene>
<sequence>MDSKGAETLIFMGVWVPGGFLFDKRVRGQGAVRGPGGEVQDWSPLSTATNWHVTAAVPGQTRDWRQQIHIPDIRPHLKAQLLLGSNLQAPCTGLCWSGRRCT</sequence>